<sequence length="59" mass="6496">MVGRDCACYAIIAISKHTQSDDVGRDMPSLPLDNTHGGMTLAWYAIIALGQHIRLENVR</sequence>
<name>A0A6N2AWV7_SOLCI</name>
<comment type="caution">
    <text evidence="1">The sequence shown here is derived from an EMBL/GenBank/DDBJ whole genome shotgun (WGS) entry which is preliminary data.</text>
</comment>
<evidence type="ECO:0000313" key="1">
    <source>
        <dbReference type="EMBL" id="TMW86159.1"/>
    </source>
</evidence>
<reference evidence="1" key="1">
    <citation type="submission" date="2019-05" db="EMBL/GenBank/DDBJ databases">
        <title>The de novo reference genome and transcriptome assemblies of the wild tomato species Solanum chilense.</title>
        <authorList>
            <person name="Stam R."/>
            <person name="Nosenko T."/>
            <person name="Hoerger A.C."/>
            <person name="Stephan W."/>
            <person name="Seidel M.A."/>
            <person name="Kuhn J.M.M."/>
            <person name="Haberer G."/>
            <person name="Tellier A."/>
        </authorList>
    </citation>
    <scope>NUCLEOTIDE SEQUENCE</scope>
    <source>
        <tissue evidence="1">Mature leaves</tissue>
    </source>
</reference>
<dbReference type="PANTHER" id="PTHR33187">
    <property type="entry name" value="WU:FI09B08"/>
    <property type="match status" value="1"/>
</dbReference>
<dbReference type="EMBL" id="RXGB01006761">
    <property type="protein sequence ID" value="TMW86159.1"/>
    <property type="molecule type" value="Genomic_DNA"/>
</dbReference>
<proteinExistence type="predicted"/>
<dbReference type="AlphaFoldDB" id="A0A6N2AWV7"/>
<dbReference type="PANTHER" id="PTHR33187:SF11">
    <property type="entry name" value="AMINOTRANSFERASE-LIKE PLANT MOBILE DOMAIN-CONTAINING PROTEIN"/>
    <property type="match status" value="1"/>
</dbReference>
<organism evidence="1">
    <name type="scientific">Solanum chilense</name>
    <name type="common">Tomato</name>
    <name type="synonym">Lycopersicon chilense</name>
    <dbReference type="NCBI Taxonomy" id="4083"/>
    <lineage>
        <taxon>Eukaryota</taxon>
        <taxon>Viridiplantae</taxon>
        <taxon>Streptophyta</taxon>
        <taxon>Embryophyta</taxon>
        <taxon>Tracheophyta</taxon>
        <taxon>Spermatophyta</taxon>
        <taxon>Magnoliopsida</taxon>
        <taxon>eudicotyledons</taxon>
        <taxon>Gunneridae</taxon>
        <taxon>Pentapetalae</taxon>
        <taxon>asterids</taxon>
        <taxon>lamiids</taxon>
        <taxon>Solanales</taxon>
        <taxon>Solanaceae</taxon>
        <taxon>Solanoideae</taxon>
        <taxon>Solaneae</taxon>
        <taxon>Solanum</taxon>
        <taxon>Solanum subgen. Lycopersicon</taxon>
    </lineage>
</organism>
<accession>A0A6N2AWV7</accession>
<gene>
    <name evidence="1" type="ORF">EJD97_021847</name>
</gene>
<protein>
    <submittedName>
        <fullName evidence="1">Uncharacterized protein</fullName>
    </submittedName>
</protein>